<dbReference type="InterPro" id="IPR036661">
    <property type="entry name" value="Luciferase-like_sf"/>
</dbReference>
<dbReference type="InterPro" id="IPR011251">
    <property type="entry name" value="Luciferase-like_dom"/>
</dbReference>
<dbReference type="EMBL" id="UINC01003805">
    <property type="protein sequence ID" value="SVA09393.1"/>
    <property type="molecule type" value="Genomic_DNA"/>
</dbReference>
<dbReference type="InterPro" id="IPR050564">
    <property type="entry name" value="F420-G6PD/mer"/>
</dbReference>
<evidence type="ECO:0000313" key="3">
    <source>
        <dbReference type="EMBL" id="SVA09393.1"/>
    </source>
</evidence>
<dbReference type="SUPFAM" id="SSF51679">
    <property type="entry name" value="Bacterial luciferase-like"/>
    <property type="match status" value="1"/>
</dbReference>
<feature type="domain" description="Luciferase-like" evidence="2">
    <location>
        <begin position="12"/>
        <end position="314"/>
    </location>
</feature>
<organism evidence="3">
    <name type="scientific">marine metagenome</name>
    <dbReference type="NCBI Taxonomy" id="408172"/>
    <lineage>
        <taxon>unclassified sequences</taxon>
        <taxon>metagenomes</taxon>
        <taxon>ecological metagenomes</taxon>
    </lineage>
</organism>
<dbReference type="GO" id="GO:0016705">
    <property type="term" value="F:oxidoreductase activity, acting on paired donors, with incorporation or reduction of molecular oxygen"/>
    <property type="evidence" value="ECO:0007669"/>
    <property type="project" value="InterPro"/>
</dbReference>
<gene>
    <name evidence="3" type="ORF">METZ01_LOCUS62247</name>
</gene>
<evidence type="ECO:0000259" key="2">
    <source>
        <dbReference type="Pfam" id="PF00296"/>
    </source>
</evidence>
<reference evidence="3" key="1">
    <citation type="submission" date="2018-05" db="EMBL/GenBank/DDBJ databases">
        <authorList>
            <person name="Lanie J.A."/>
            <person name="Ng W.-L."/>
            <person name="Kazmierczak K.M."/>
            <person name="Andrzejewski T.M."/>
            <person name="Davidsen T.M."/>
            <person name="Wayne K.J."/>
            <person name="Tettelin H."/>
            <person name="Glass J.I."/>
            <person name="Rusch D."/>
            <person name="Podicherti R."/>
            <person name="Tsui H.-C.T."/>
            <person name="Winkler M.E."/>
        </authorList>
    </citation>
    <scope>NUCLEOTIDE SEQUENCE</scope>
</reference>
<proteinExistence type="predicted"/>
<accession>A0A381T6M8</accession>
<dbReference type="PANTHER" id="PTHR43244">
    <property type="match status" value="1"/>
</dbReference>
<keyword evidence="1" id="KW-0560">Oxidoreductase</keyword>
<dbReference type="AlphaFoldDB" id="A0A381T6M8"/>
<name>A0A381T6M8_9ZZZZ</name>
<dbReference type="PANTHER" id="PTHR43244:SF1">
    <property type="entry name" value="5,10-METHYLENETETRAHYDROMETHANOPTERIN REDUCTASE"/>
    <property type="match status" value="1"/>
</dbReference>
<dbReference type="Pfam" id="PF00296">
    <property type="entry name" value="Bac_luciferase"/>
    <property type="match status" value="1"/>
</dbReference>
<protein>
    <recommendedName>
        <fullName evidence="2">Luciferase-like domain-containing protein</fullName>
    </recommendedName>
</protein>
<dbReference type="Gene3D" id="3.20.20.30">
    <property type="entry name" value="Luciferase-like domain"/>
    <property type="match status" value="1"/>
</dbReference>
<sequence length="356" mass="39957">MDIEINLEPDLHPDEFAELAVAAEEYGVRAIWSSSYHQNWDPFLSLVPAIQKTSKILLGPLAISPFEMHPLKMANAVLTLNELSNGRAMIAVGAGGGVLGAMNYKCPQGNCHGLKPFRIIRAVREAVEILHLAAGKKFNLKYEGEIFTIPRPFMQGFTWAKSPPPKIYTCSTEPQMLRLGAQFADALQMSDVALPMLDEAMDNIKIGLERREAPAEDFRVGNFWAWHIKEDKEVSYKEARRELIYRGSLLPPYSLHHFLTEDEAQIVIDNWNSGANNEFIKAYISRSGEIKNVPETLVSTLISALCSAGDLNDIDRELERFEVFKKAGITDLVIRLFDEPMKGLKMIGERVLPTLQ</sequence>
<evidence type="ECO:0000256" key="1">
    <source>
        <dbReference type="ARBA" id="ARBA00023002"/>
    </source>
</evidence>